<keyword evidence="5" id="KW-1185">Reference proteome</keyword>
<accession>A0A8S0UE28</accession>
<dbReference type="PANTHER" id="PTHR47340">
    <property type="entry name" value="DUPLICATED HOMEODOMAIN-LIKE SUPERFAMILY PROTEIN"/>
    <property type="match status" value="1"/>
</dbReference>
<feature type="compositionally biased region" description="Polar residues" evidence="2">
    <location>
        <begin position="1184"/>
        <end position="1201"/>
    </location>
</feature>
<feature type="compositionally biased region" description="Basic and acidic residues" evidence="2">
    <location>
        <begin position="1170"/>
        <end position="1183"/>
    </location>
</feature>
<feature type="compositionally biased region" description="Basic and acidic residues" evidence="2">
    <location>
        <begin position="1"/>
        <end position="20"/>
    </location>
</feature>
<gene>
    <name evidence="4" type="ORF">OLEA9_A120249</name>
</gene>
<evidence type="ECO:0000259" key="3">
    <source>
        <dbReference type="PROSITE" id="PS51293"/>
    </source>
</evidence>
<dbReference type="InterPro" id="IPR017884">
    <property type="entry name" value="SANT_dom"/>
</dbReference>
<feature type="region of interest" description="Disordered" evidence="2">
    <location>
        <begin position="1153"/>
        <end position="1209"/>
    </location>
</feature>
<proteinExistence type="predicted"/>
<protein>
    <submittedName>
        <fullName evidence="4">Nuclear receptor coregulator SMRT SMRTER</fullName>
    </submittedName>
</protein>
<feature type="compositionally biased region" description="Low complexity" evidence="2">
    <location>
        <begin position="237"/>
        <end position="255"/>
    </location>
</feature>
<feature type="compositionally biased region" description="Gly residues" evidence="2">
    <location>
        <begin position="25"/>
        <end position="34"/>
    </location>
</feature>
<dbReference type="CDD" id="cd00167">
    <property type="entry name" value="SANT"/>
    <property type="match status" value="1"/>
</dbReference>
<dbReference type="SUPFAM" id="SSF46689">
    <property type="entry name" value="Homeodomain-like"/>
    <property type="match status" value="2"/>
</dbReference>
<feature type="compositionally biased region" description="Polar residues" evidence="2">
    <location>
        <begin position="183"/>
        <end position="197"/>
    </location>
</feature>
<feature type="compositionally biased region" description="Basic and acidic residues" evidence="2">
    <location>
        <begin position="113"/>
        <end position="125"/>
    </location>
</feature>
<feature type="region of interest" description="Disordered" evidence="2">
    <location>
        <begin position="1"/>
        <end position="148"/>
    </location>
</feature>
<feature type="compositionally biased region" description="Basic and acidic residues" evidence="2">
    <location>
        <begin position="95"/>
        <end position="105"/>
    </location>
</feature>
<dbReference type="Gene3D" id="1.20.58.1880">
    <property type="match status" value="1"/>
</dbReference>
<keyword evidence="4" id="KW-0675">Receptor</keyword>
<dbReference type="EMBL" id="CACTIH010007507">
    <property type="protein sequence ID" value="CAA3014805.1"/>
    <property type="molecule type" value="Genomic_DNA"/>
</dbReference>
<evidence type="ECO:0000256" key="1">
    <source>
        <dbReference type="SAM" id="Coils"/>
    </source>
</evidence>
<reference evidence="4 5" key="1">
    <citation type="submission" date="2019-12" db="EMBL/GenBank/DDBJ databases">
        <authorList>
            <person name="Alioto T."/>
            <person name="Alioto T."/>
            <person name="Gomez Garrido J."/>
        </authorList>
    </citation>
    <scope>NUCLEOTIDE SEQUENCE [LARGE SCALE GENOMIC DNA]</scope>
</reference>
<evidence type="ECO:0000256" key="2">
    <source>
        <dbReference type="SAM" id="MobiDB-lite"/>
    </source>
</evidence>
<comment type="caution">
    <text evidence="4">The sequence shown here is derived from an EMBL/GenBank/DDBJ whole genome shotgun (WGS) entry which is preliminary data.</text>
</comment>
<keyword evidence="1" id="KW-0175">Coiled coil</keyword>
<dbReference type="InterPro" id="IPR009057">
    <property type="entry name" value="Homeodomain-like_sf"/>
</dbReference>
<feature type="domain" description="SANT" evidence="3">
    <location>
        <begin position="990"/>
        <end position="1041"/>
    </location>
</feature>
<feature type="domain" description="SANT" evidence="3">
    <location>
        <begin position="796"/>
        <end position="847"/>
    </location>
</feature>
<dbReference type="PANTHER" id="PTHR47340:SF1">
    <property type="entry name" value="DUPLICATED HOMEODOMAIN-LIKE SUPERFAMILY PROTEIN"/>
    <property type="match status" value="1"/>
</dbReference>
<dbReference type="OrthoDB" id="10258692at2759"/>
<feature type="compositionally biased region" description="Low complexity" evidence="2">
    <location>
        <begin position="167"/>
        <end position="182"/>
    </location>
</feature>
<evidence type="ECO:0000313" key="5">
    <source>
        <dbReference type="Proteomes" id="UP000594638"/>
    </source>
</evidence>
<dbReference type="InterPro" id="IPR001005">
    <property type="entry name" value="SANT/Myb"/>
</dbReference>
<feature type="region of interest" description="Disordered" evidence="2">
    <location>
        <begin position="236"/>
        <end position="266"/>
    </location>
</feature>
<sequence>MPPDVFRWDRRGFRKYDRPGSDPALGGGFGGGGPTRWRDQHHPQPPPPYHPYHHHQHRWYSGFRSRPLPPGLGKQGGRDMYQEESSQGFPPFKSRFSDRISDDVNFRPPGSHGDGRYIRNSREIKGSNSLRVLKGHSREPAASPRGPVRVINDVNEQCSVGNVKIYNNGGNNSNRSCNNSSNPQPDTVNLSDQSQSLKEMHDKNGGNTDGLVCKGQKLEKENSLGSIDWKSLKWTRSGSLSSKGSGFSLSSTSKSMGANSNDTVSAMPVQSPSMDAAACPMSAATASSEDTSSKKKPRLRWGEGLKKYEKKKVEGPEDGTARNEFVISDSDTETVLSNPMNLADKSPKAALLLECASRATPSSVVCCSSPGVQEKQSVKAVSYDHDMTKLSCSPSILSQMQCEGPTFNLENFELSSIANLSSSIGELLRSDDTNSLDTGFVQTTAMNKLLSWKVDVLKALEKTESEIESLETEFRSSISEAGSSFPHPSASCMLPGDKILENRPEALDDENSGMKDEDIGNPESAISKFVKMPSVKDFCLPDTANQIECFLNSDVTNSENLEVKCLENGLNDEETKGHVDDSEPILSSNYPTVASCSNSCRDREDIYNLILATNKDSADRASEVLNKLMPANQCHSDISTATSVSYLPNDCMLMKKKFLTRKQFIRFNEKVTTLKFKVFHHFWKENQLLSVRRVPMKSHKKLDLSRTEYFGYPKHHSSCRSRFSSPVYADGNLSMVPTEEVIDYVSRLLSNSEVKPYRNALKMPVLILDNKEKFMSRFISSNGLVEDPCAVEKERSMINIWTSEEREIFVDKLATFGKDFSKIASFLDYKSTADCIEFYYKNRKSEYFEKAKKKTGFPKQRPARSSSTYMVASVKRWNREANAASLDILSAASAVAASADDGIEIQQKCTSRFFLGSSAYRESRGDVGSLQRSNSLNIYETDRETTAVDVLAGICGSLSSEAMSSCITSSVDPAEIYEEVYDSCLDESCEETTDWTDEEKSVFIQTLSSHGKDFAMISRCIRTRSTYECKVFFSKARKCLGLDMIQPRPHNAVSGDINGGGSDGAEEACVVESGSIICSERSGCEMVENLLSPDLKTSYESDTVGISTLKHNLNECEKNNGTGFDDFTDAKNPGLNHCQGKDKADLDFDADADADADEHGADGGTVVASRDTESSRVIEDADNHVQSSRLGETQNAASTEVSDGHRRPGVTSYPCADAHSSTHLDITFGCEKKTSTHIASSAAHANAISEVQRQKIAQTGQHLSGCSFSDCVESSEVLGDFKVPMSTVKKKNEDINCKKAVSLQCDAKVDGNFPLDRSSGFSLQKCSSSRYRNSREAPVQVQGQTTDPCRKGGVKLFGQFLISSQEKQNSCIPANDRKTPHHKSEKQPFTGDEINSAQAKFDCDDYPSSESIPITKFLSCDKTKLQSAFPPLPDSTFMFCQNPAAVTNNAMPSDELKRPLLPPVVKSTECELNGISFFRTQELSSSNQLADYEVPRDSEVQPFTIDLEMQRIKGFDVMSGTQQPKRGTGGVNVGSQYAGVSDPVEAIKNAICKR</sequence>
<feature type="region of interest" description="Disordered" evidence="2">
    <location>
        <begin position="165"/>
        <end position="212"/>
    </location>
</feature>
<dbReference type="SMART" id="SM00717">
    <property type="entry name" value="SANT"/>
    <property type="match status" value="2"/>
</dbReference>
<feature type="compositionally biased region" description="Polar residues" evidence="2">
    <location>
        <begin position="256"/>
        <end position="266"/>
    </location>
</feature>
<organism evidence="4 5">
    <name type="scientific">Olea europaea subsp. europaea</name>
    <dbReference type="NCBI Taxonomy" id="158383"/>
    <lineage>
        <taxon>Eukaryota</taxon>
        <taxon>Viridiplantae</taxon>
        <taxon>Streptophyta</taxon>
        <taxon>Embryophyta</taxon>
        <taxon>Tracheophyta</taxon>
        <taxon>Spermatophyta</taxon>
        <taxon>Magnoliopsida</taxon>
        <taxon>eudicotyledons</taxon>
        <taxon>Gunneridae</taxon>
        <taxon>Pentapetalae</taxon>
        <taxon>asterids</taxon>
        <taxon>lamiids</taxon>
        <taxon>Lamiales</taxon>
        <taxon>Oleaceae</taxon>
        <taxon>Oleeae</taxon>
        <taxon>Olea</taxon>
    </lineage>
</organism>
<dbReference type="Gramene" id="OE9A120249T1">
    <property type="protein sequence ID" value="OE9A120249C1"/>
    <property type="gene ID" value="OE9A120249"/>
</dbReference>
<dbReference type="Pfam" id="PF00249">
    <property type="entry name" value="Myb_DNA-binding"/>
    <property type="match status" value="1"/>
</dbReference>
<feature type="coiled-coil region" evidence="1">
    <location>
        <begin position="453"/>
        <end position="480"/>
    </location>
</feature>
<dbReference type="Proteomes" id="UP000594638">
    <property type="component" value="Unassembled WGS sequence"/>
</dbReference>
<name>A0A8S0UE28_OLEEU</name>
<dbReference type="Gene3D" id="1.10.10.60">
    <property type="entry name" value="Homeodomain-like"/>
    <property type="match status" value="1"/>
</dbReference>
<evidence type="ECO:0000313" key="4">
    <source>
        <dbReference type="EMBL" id="CAA3014805.1"/>
    </source>
</evidence>
<dbReference type="PROSITE" id="PS51293">
    <property type="entry name" value="SANT"/>
    <property type="match status" value="2"/>
</dbReference>